<sequence length="282" mass="30271">MAAWWASYNDVLKQSRKEESDGFENPDPTSPTLAASSPAIPWPNKGASKSVVRHGSASDCTSMSGDSRGSRHLAMNSQRTGKPRSSNPLVSQSSPVQQLQPHLQEPLLQVQVPMQQSSPQMPSTGAQFLETPQYVAAIPVQPMIQSINFHSPTLLSPLPQVDNLVMSTAQSQLQADLQRKNAELQAIIGQQQQELRRVSEQLLMARLGLLPGSQPQPMVTNIPISYQGNTAGTVSSTTTTVQGLPGPMAGAPSVIVPVSVPISLPLQQNLIYNVPDSNTQSK</sequence>
<keyword evidence="1" id="KW-0539">Nucleus</keyword>
<organism evidence="4 5">
    <name type="scientific">Aromia moschata</name>
    <dbReference type="NCBI Taxonomy" id="1265417"/>
    <lineage>
        <taxon>Eukaryota</taxon>
        <taxon>Metazoa</taxon>
        <taxon>Ecdysozoa</taxon>
        <taxon>Arthropoda</taxon>
        <taxon>Hexapoda</taxon>
        <taxon>Insecta</taxon>
        <taxon>Pterygota</taxon>
        <taxon>Neoptera</taxon>
        <taxon>Endopterygota</taxon>
        <taxon>Coleoptera</taxon>
        <taxon>Polyphaga</taxon>
        <taxon>Cucujiformia</taxon>
        <taxon>Chrysomeloidea</taxon>
        <taxon>Cerambycidae</taxon>
        <taxon>Cerambycinae</taxon>
        <taxon>Callichromatini</taxon>
        <taxon>Aromia</taxon>
    </lineage>
</organism>
<dbReference type="InterPro" id="IPR047230">
    <property type="entry name" value="CLOCK-like"/>
</dbReference>
<dbReference type="GO" id="GO:0000981">
    <property type="term" value="F:DNA-binding transcription factor activity, RNA polymerase II-specific"/>
    <property type="evidence" value="ECO:0007669"/>
    <property type="project" value="InterPro"/>
</dbReference>
<dbReference type="Proteomes" id="UP001162162">
    <property type="component" value="Unassembled WGS sequence"/>
</dbReference>
<accession>A0AAV8XWW2</accession>
<comment type="caution">
    <text evidence="4">The sequence shown here is derived from an EMBL/GenBank/DDBJ whole genome shotgun (WGS) entry which is preliminary data.</text>
</comment>
<dbReference type="EMBL" id="JAPWTK010000284">
    <property type="protein sequence ID" value="KAJ8943591.1"/>
    <property type="molecule type" value="Genomic_DNA"/>
</dbReference>
<evidence type="ECO:0000256" key="2">
    <source>
        <dbReference type="SAM" id="Coils"/>
    </source>
</evidence>
<evidence type="ECO:0000256" key="1">
    <source>
        <dbReference type="ARBA" id="ARBA00023242"/>
    </source>
</evidence>
<evidence type="ECO:0000313" key="4">
    <source>
        <dbReference type="EMBL" id="KAJ8943591.1"/>
    </source>
</evidence>
<name>A0AAV8XWW2_9CUCU</name>
<dbReference type="AlphaFoldDB" id="A0AAV8XWW2"/>
<dbReference type="PANTHER" id="PTHR46055:SF3">
    <property type="entry name" value="CIRCADIAN LOCOMOTER OUTPUT CYCLES PROTEIN KAPUT"/>
    <property type="match status" value="1"/>
</dbReference>
<gene>
    <name evidence="4" type="ORF">NQ318_006593</name>
</gene>
<protein>
    <submittedName>
        <fullName evidence="4">Uncharacterized protein</fullName>
    </submittedName>
</protein>
<keyword evidence="5" id="KW-1185">Reference proteome</keyword>
<dbReference type="PANTHER" id="PTHR46055">
    <property type="entry name" value="CIRCADIAN LOCOMOTER OUTPUT CYCLES PROTEIN KAPUT"/>
    <property type="match status" value="1"/>
</dbReference>
<proteinExistence type="predicted"/>
<feature type="compositionally biased region" description="Polar residues" evidence="3">
    <location>
        <begin position="75"/>
        <end position="84"/>
    </location>
</feature>
<evidence type="ECO:0000313" key="5">
    <source>
        <dbReference type="Proteomes" id="UP001162162"/>
    </source>
</evidence>
<dbReference type="GO" id="GO:1990513">
    <property type="term" value="C:CLOCK-BMAL transcription complex"/>
    <property type="evidence" value="ECO:0007669"/>
    <property type="project" value="TreeGrafter"/>
</dbReference>
<dbReference type="GO" id="GO:0032922">
    <property type="term" value="P:circadian regulation of gene expression"/>
    <property type="evidence" value="ECO:0007669"/>
    <property type="project" value="InterPro"/>
</dbReference>
<feature type="compositionally biased region" description="Polar residues" evidence="3">
    <location>
        <begin position="58"/>
        <end position="67"/>
    </location>
</feature>
<feature type="coiled-coil region" evidence="2">
    <location>
        <begin position="174"/>
        <end position="201"/>
    </location>
</feature>
<feature type="region of interest" description="Disordered" evidence="3">
    <location>
        <begin position="15"/>
        <end position="99"/>
    </location>
</feature>
<evidence type="ECO:0000256" key="3">
    <source>
        <dbReference type="SAM" id="MobiDB-lite"/>
    </source>
</evidence>
<dbReference type="GO" id="GO:0000978">
    <property type="term" value="F:RNA polymerase II cis-regulatory region sequence-specific DNA binding"/>
    <property type="evidence" value="ECO:0007669"/>
    <property type="project" value="TreeGrafter"/>
</dbReference>
<feature type="compositionally biased region" description="Low complexity" evidence="3">
    <location>
        <begin position="85"/>
        <end position="99"/>
    </location>
</feature>
<keyword evidence="2" id="KW-0175">Coiled coil</keyword>
<reference evidence="4" key="1">
    <citation type="journal article" date="2023" name="Insect Mol. Biol.">
        <title>Genome sequencing provides insights into the evolution of gene families encoding plant cell wall-degrading enzymes in longhorned beetles.</title>
        <authorList>
            <person name="Shin N.R."/>
            <person name="Okamura Y."/>
            <person name="Kirsch R."/>
            <person name="Pauchet Y."/>
        </authorList>
    </citation>
    <scope>NUCLEOTIDE SEQUENCE</scope>
    <source>
        <strain evidence="4">AMC_N1</strain>
    </source>
</reference>